<evidence type="ECO:0000256" key="1">
    <source>
        <dbReference type="SAM" id="MobiDB-lite"/>
    </source>
</evidence>
<gene>
    <name evidence="3" type="ORF">SETTUDRAFT_35406</name>
</gene>
<dbReference type="Proteomes" id="UP000016935">
    <property type="component" value="Unassembled WGS sequence"/>
</dbReference>
<reference evidence="3 4" key="2">
    <citation type="journal article" date="2013" name="PLoS Genet.">
        <title>Comparative genome structure, secondary metabolite, and effector coding capacity across Cochliobolus pathogens.</title>
        <authorList>
            <person name="Condon B.J."/>
            <person name="Leng Y."/>
            <person name="Wu D."/>
            <person name="Bushley K.E."/>
            <person name="Ohm R.A."/>
            <person name="Otillar R."/>
            <person name="Martin J."/>
            <person name="Schackwitz W."/>
            <person name="Grimwood J."/>
            <person name="MohdZainudin N."/>
            <person name="Xue C."/>
            <person name="Wang R."/>
            <person name="Manning V.A."/>
            <person name="Dhillon B."/>
            <person name="Tu Z.J."/>
            <person name="Steffenson B.J."/>
            <person name="Salamov A."/>
            <person name="Sun H."/>
            <person name="Lowry S."/>
            <person name="LaButti K."/>
            <person name="Han J."/>
            <person name="Copeland A."/>
            <person name="Lindquist E."/>
            <person name="Barry K."/>
            <person name="Schmutz J."/>
            <person name="Baker S.E."/>
            <person name="Ciuffetti L.M."/>
            <person name="Grigoriev I.V."/>
            <person name="Zhong S."/>
            <person name="Turgeon B.G."/>
        </authorList>
    </citation>
    <scope>NUCLEOTIDE SEQUENCE [LARGE SCALE GENOMIC DNA]</scope>
    <source>
        <strain evidence="4">28A</strain>
    </source>
</reference>
<protein>
    <submittedName>
        <fullName evidence="3">Uncharacterized protein</fullName>
    </submittedName>
</protein>
<feature type="compositionally biased region" description="Low complexity" evidence="1">
    <location>
        <begin position="20"/>
        <end position="49"/>
    </location>
</feature>
<dbReference type="STRING" id="671987.R0JJU3"/>
<dbReference type="AlphaFoldDB" id="R0JJU3"/>
<name>R0JJU3_EXST2</name>
<proteinExistence type="predicted"/>
<feature type="compositionally biased region" description="Polar residues" evidence="1">
    <location>
        <begin position="124"/>
        <end position="139"/>
    </location>
</feature>
<feature type="compositionally biased region" description="Low complexity" evidence="1">
    <location>
        <begin position="140"/>
        <end position="149"/>
    </location>
</feature>
<dbReference type="RefSeq" id="XP_008030688.1">
    <property type="nucleotide sequence ID" value="XM_008032497.1"/>
</dbReference>
<dbReference type="GeneID" id="19404015"/>
<feature type="transmembrane region" description="Helical" evidence="2">
    <location>
        <begin position="194"/>
        <end position="213"/>
    </location>
</feature>
<dbReference type="HOGENOM" id="CLU_097214_0_0_1"/>
<dbReference type="EMBL" id="KB908866">
    <property type="protein sequence ID" value="EOA81573.1"/>
    <property type="molecule type" value="Genomic_DNA"/>
</dbReference>
<dbReference type="OrthoDB" id="3784821at2759"/>
<keyword evidence="4" id="KW-1185">Reference proteome</keyword>
<accession>R0JJU3</accession>
<feature type="compositionally biased region" description="Pro residues" evidence="1">
    <location>
        <begin position="81"/>
        <end position="99"/>
    </location>
</feature>
<evidence type="ECO:0000313" key="4">
    <source>
        <dbReference type="Proteomes" id="UP000016935"/>
    </source>
</evidence>
<reference evidence="3 4" key="1">
    <citation type="journal article" date="2012" name="PLoS Pathog.">
        <title>Diverse lifestyles and strategies of plant pathogenesis encoded in the genomes of eighteen Dothideomycetes fungi.</title>
        <authorList>
            <person name="Ohm R.A."/>
            <person name="Feau N."/>
            <person name="Henrissat B."/>
            <person name="Schoch C.L."/>
            <person name="Horwitz B.A."/>
            <person name="Barry K.W."/>
            <person name="Condon B.J."/>
            <person name="Copeland A.C."/>
            <person name="Dhillon B."/>
            <person name="Glaser F."/>
            <person name="Hesse C.N."/>
            <person name="Kosti I."/>
            <person name="LaButti K."/>
            <person name="Lindquist E.A."/>
            <person name="Lucas S."/>
            <person name="Salamov A.A."/>
            <person name="Bradshaw R.E."/>
            <person name="Ciuffetti L."/>
            <person name="Hamelin R.C."/>
            <person name="Kema G.H.J."/>
            <person name="Lawrence C."/>
            <person name="Scott J.A."/>
            <person name="Spatafora J.W."/>
            <person name="Turgeon B.G."/>
            <person name="de Wit P.J.G.M."/>
            <person name="Zhong S."/>
            <person name="Goodwin S.B."/>
            <person name="Grigoriev I.V."/>
        </authorList>
    </citation>
    <scope>NUCLEOTIDE SEQUENCE [LARGE SCALE GENOMIC DNA]</scope>
    <source>
        <strain evidence="4">28A</strain>
    </source>
</reference>
<evidence type="ECO:0000313" key="3">
    <source>
        <dbReference type="EMBL" id="EOA81573.1"/>
    </source>
</evidence>
<sequence>MAATEKDKPVESGKDKKTGAKTATTTSTTPTMAKQEAPQPTPATPSASKILDQVRTKGTLKTASPRLDKTSSGTSSSTERPSPPWLRKPSSSPPPPPLPSSQQRTTTIPLPKKPSQAPSPIIPTRSSQQHQKQNNPYPTSSSSSSSSSSYTRTSQRPAHPAHLPRPAPQSATRIIEPTPDMRLPPKYRPAARRVTAIMVALPIVIVFGYELFARWRGKEVKKRFADREV</sequence>
<feature type="compositionally biased region" description="Low complexity" evidence="1">
    <location>
        <begin position="70"/>
        <end position="80"/>
    </location>
</feature>
<evidence type="ECO:0000256" key="2">
    <source>
        <dbReference type="SAM" id="Phobius"/>
    </source>
</evidence>
<keyword evidence="2" id="KW-0472">Membrane</keyword>
<organism evidence="3 4">
    <name type="scientific">Exserohilum turcicum (strain 28A)</name>
    <name type="common">Northern leaf blight fungus</name>
    <name type="synonym">Setosphaeria turcica</name>
    <dbReference type="NCBI Taxonomy" id="671987"/>
    <lineage>
        <taxon>Eukaryota</taxon>
        <taxon>Fungi</taxon>
        <taxon>Dikarya</taxon>
        <taxon>Ascomycota</taxon>
        <taxon>Pezizomycotina</taxon>
        <taxon>Dothideomycetes</taxon>
        <taxon>Pleosporomycetidae</taxon>
        <taxon>Pleosporales</taxon>
        <taxon>Pleosporineae</taxon>
        <taxon>Pleosporaceae</taxon>
        <taxon>Exserohilum</taxon>
    </lineage>
</organism>
<feature type="region of interest" description="Disordered" evidence="1">
    <location>
        <begin position="1"/>
        <end position="184"/>
    </location>
</feature>
<keyword evidence="2" id="KW-1133">Transmembrane helix</keyword>
<keyword evidence="2" id="KW-0812">Transmembrane</keyword>
<feature type="compositionally biased region" description="Basic and acidic residues" evidence="1">
    <location>
        <begin position="1"/>
        <end position="18"/>
    </location>
</feature>